<protein>
    <submittedName>
        <fullName evidence="2">Uncharacterized protein</fullName>
    </submittedName>
</protein>
<sequence length="203" mass="23006">MYSYSSYFLEKLRFHHPEQNFRTVSITIKVYLVIKVDLDSVAGSGGFYLVHILDIIHALCGYCSESNVGLAHYTPYISTKSDTNLRQTYSNNFGNTQLGVGPQGIDRFILNIMFKPFITRLIMMKKYLMSSKNVALYVIFSSLLDPEKNLKIFQQQELNAKLKSKGAHTFARHDATSRSGKGTLLNRDSSEDADFDRHGSTTL</sequence>
<dbReference type="Proteomes" id="UP000663877">
    <property type="component" value="Unassembled WGS sequence"/>
</dbReference>
<organism evidence="2 5">
    <name type="scientific">Adineta steineri</name>
    <dbReference type="NCBI Taxonomy" id="433720"/>
    <lineage>
        <taxon>Eukaryota</taxon>
        <taxon>Metazoa</taxon>
        <taxon>Spiralia</taxon>
        <taxon>Gnathifera</taxon>
        <taxon>Rotifera</taxon>
        <taxon>Eurotatoria</taxon>
        <taxon>Bdelloidea</taxon>
        <taxon>Adinetida</taxon>
        <taxon>Adinetidae</taxon>
        <taxon>Adineta</taxon>
    </lineage>
</organism>
<gene>
    <name evidence="2" type="ORF">BJG266_LOCUS17965</name>
    <name evidence="3" type="ORF">QVE165_LOCUS20373</name>
</gene>
<proteinExistence type="predicted"/>
<keyword evidence="4" id="KW-1185">Reference proteome</keyword>
<comment type="caution">
    <text evidence="2">The sequence shown here is derived from an EMBL/GenBank/DDBJ whole genome shotgun (WGS) entry which is preliminary data.</text>
</comment>
<evidence type="ECO:0000313" key="2">
    <source>
        <dbReference type="EMBL" id="CAF1039143.1"/>
    </source>
</evidence>
<feature type="region of interest" description="Disordered" evidence="1">
    <location>
        <begin position="169"/>
        <end position="203"/>
    </location>
</feature>
<name>A0A814JKY6_9BILA</name>
<accession>A0A814JKY6</accession>
<evidence type="ECO:0000313" key="5">
    <source>
        <dbReference type="Proteomes" id="UP000663877"/>
    </source>
</evidence>
<reference evidence="2" key="1">
    <citation type="submission" date="2021-02" db="EMBL/GenBank/DDBJ databases">
        <authorList>
            <person name="Nowell W R."/>
        </authorList>
    </citation>
    <scope>NUCLEOTIDE SEQUENCE</scope>
</reference>
<evidence type="ECO:0000313" key="3">
    <source>
        <dbReference type="EMBL" id="CAF1102426.1"/>
    </source>
</evidence>
<dbReference type="EMBL" id="CAJNOM010000128">
    <property type="protein sequence ID" value="CAF1102426.1"/>
    <property type="molecule type" value="Genomic_DNA"/>
</dbReference>
<dbReference type="Proteomes" id="UP000663832">
    <property type="component" value="Unassembled WGS sequence"/>
</dbReference>
<dbReference type="AlphaFoldDB" id="A0A814JKY6"/>
<dbReference type="EMBL" id="CAJNOI010000090">
    <property type="protein sequence ID" value="CAF1039143.1"/>
    <property type="molecule type" value="Genomic_DNA"/>
</dbReference>
<evidence type="ECO:0000256" key="1">
    <source>
        <dbReference type="SAM" id="MobiDB-lite"/>
    </source>
</evidence>
<evidence type="ECO:0000313" key="4">
    <source>
        <dbReference type="Proteomes" id="UP000663832"/>
    </source>
</evidence>
<dbReference type="OrthoDB" id="10497451at2759"/>